<dbReference type="Pfam" id="PF11744">
    <property type="entry name" value="ALMT"/>
    <property type="match status" value="1"/>
</dbReference>
<feature type="transmembrane region" description="Helical" evidence="10">
    <location>
        <begin position="466"/>
        <end position="487"/>
    </location>
</feature>
<accession>A0A4S8JJ40</accession>
<keyword evidence="3" id="KW-0813">Transport</keyword>
<dbReference type="Gene3D" id="6.10.140.1620">
    <property type="match status" value="1"/>
</dbReference>
<evidence type="ECO:0000256" key="7">
    <source>
        <dbReference type="ARBA" id="ARBA00023136"/>
    </source>
</evidence>
<protein>
    <recommendedName>
        <fullName evidence="13">Aluminum-activated malate transporter 9</fullName>
    </recommendedName>
</protein>
<evidence type="ECO:0000256" key="1">
    <source>
        <dbReference type="ARBA" id="ARBA00004141"/>
    </source>
</evidence>
<keyword evidence="5 10" id="KW-1133">Transmembrane helix</keyword>
<dbReference type="Proteomes" id="UP000317650">
    <property type="component" value="Chromosome 1"/>
</dbReference>
<feature type="transmembrane region" description="Helical" evidence="10">
    <location>
        <begin position="523"/>
        <end position="545"/>
    </location>
</feature>
<evidence type="ECO:0000256" key="2">
    <source>
        <dbReference type="ARBA" id="ARBA00007079"/>
    </source>
</evidence>
<keyword evidence="6" id="KW-0406">Ion transport</keyword>
<feature type="compositionally biased region" description="Basic and acidic residues" evidence="9">
    <location>
        <begin position="739"/>
        <end position="758"/>
    </location>
</feature>
<keyword evidence="12" id="KW-1185">Reference proteome</keyword>
<keyword evidence="7 10" id="KW-0472">Membrane</keyword>
<dbReference type="PANTHER" id="PTHR31086">
    <property type="entry name" value="ALUMINUM-ACTIVATED MALATE TRANSPORTER 10"/>
    <property type="match status" value="1"/>
</dbReference>
<dbReference type="EMBL" id="PYDT01000004">
    <property type="protein sequence ID" value="THU62000.1"/>
    <property type="molecule type" value="Genomic_DNA"/>
</dbReference>
<feature type="transmembrane region" description="Helical" evidence="10">
    <location>
        <begin position="439"/>
        <end position="459"/>
    </location>
</feature>
<evidence type="ECO:0000313" key="11">
    <source>
        <dbReference type="EMBL" id="THU62000.1"/>
    </source>
</evidence>
<sequence length="859" mass="95507">MQQWRPENAAMTFDEVSLERSKGFVQALQVVSSAPSDPSPSSHSHCCFRGFPDLIPLFAVVWFGAVLDNLKEYAVRALVNAVDHLGTVAYKLTDLFEQQSSDVSTIELKIYCLNQQILTCQTFTDKEGLRQQQLFGTTRRHRKHYILPNVVGKRVESSSKLQIANNLTRAQSKPLPHASGNLAPKTVEEPKAFKVTSDSFHLLEAEEPTAPLPLKSHLQAAKGHPTTDPASCTFGVKDPVGGTKTLSGFKSFDNSGRREICPPPARNRSILSAFFPRNKTMKPKRVLQLASSLIPNSIHPPSLIHNEGYQWAKLQYLNFDCTCAFLSPGWRMNGSRSSNKVDVSLSPNAVLPEFVKKSSKESSLLTKGVRDVLEFAEEDTDRVTFALKVGLAMLLVSLLGLIQRPFEVFGTNILWSILTVGIMFEYTVGATLYRGFNRAVGSLLAGIFAILVIGISMSSGRFAEPFVVGFSIFLIGAATSFVKLWPSCVPYEYGFRVVLFTYCLIVVSTYRMSNPMRTAMERLYSIAIGAAVTVGVNLLVFPIWAGEQLHEELVNSFYCVAESLEECARKYLSGDGLENTEFCKRVVIDEFPGDPGCRRCRAILNSSARIESLANSAKWEPPHGRFRHYYGAWSEYVKVGAVLRHCAYEVMALYGCLRSEIQAPIELRVTFQTEILEATVEAAELLRGLANDLGNMKHSVRVSQLMRVRVSTDRLQRSVDLHSYLLNSHGFPPNPTGKDCSHRSGSDPSSKLHREAERSPATAQPQTRTYHETMKKQQRRLHSWPSREVDELEEEDGGGDSAELITRMRALESTAALSLATFALLLIEFVARLDHLVDAVEQLAATAKFKQQAGLEHTK</sequence>
<evidence type="ECO:0000313" key="12">
    <source>
        <dbReference type="Proteomes" id="UP000317650"/>
    </source>
</evidence>
<feature type="transmembrane region" description="Helical" evidence="10">
    <location>
        <begin position="493"/>
        <end position="511"/>
    </location>
</feature>
<dbReference type="STRING" id="52838.A0A4S8JJ40"/>
<dbReference type="GO" id="GO:0016020">
    <property type="term" value="C:membrane"/>
    <property type="evidence" value="ECO:0007669"/>
    <property type="project" value="UniProtKB-SubCell"/>
</dbReference>
<organism evidence="11 12">
    <name type="scientific">Musa balbisiana</name>
    <name type="common">Banana</name>
    <dbReference type="NCBI Taxonomy" id="52838"/>
    <lineage>
        <taxon>Eukaryota</taxon>
        <taxon>Viridiplantae</taxon>
        <taxon>Streptophyta</taxon>
        <taxon>Embryophyta</taxon>
        <taxon>Tracheophyta</taxon>
        <taxon>Spermatophyta</taxon>
        <taxon>Magnoliopsida</taxon>
        <taxon>Liliopsida</taxon>
        <taxon>Zingiberales</taxon>
        <taxon>Musaceae</taxon>
        <taxon>Musa</taxon>
    </lineage>
</organism>
<evidence type="ECO:0000256" key="8">
    <source>
        <dbReference type="ARBA" id="ARBA00023303"/>
    </source>
</evidence>
<evidence type="ECO:0000256" key="9">
    <source>
        <dbReference type="SAM" id="MobiDB-lite"/>
    </source>
</evidence>
<comment type="caution">
    <text evidence="11">The sequence shown here is derived from an EMBL/GenBank/DDBJ whole genome shotgun (WGS) entry which is preliminary data.</text>
</comment>
<feature type="transmembrane region" description="Helical" evidence="10">
    <location>
        <begin position="383"/>
        <end position="401"/>
    </location>
</feature>
<reference evidence="11 12" key="1">
    <citation type="journal article" date="2019" name="Nat. Plants">
        <title>Genome sequencing of Musa balbisiana reveals subgenome evolution and function divergence in polyploid bananas.</title>
        <authorList>
            <person name="Yao X."/>
        </authorList>
    </citation>
    <scope>NUCLEOTIDE SEQUENCE [LARGE SCALE GENOMIC DNA]</scope>
    <source>
        <strain evidence="12">cv. DH-PKW</strain>
        <tissue evidence="11">Leaves</tissue>
    </source>
</reference>
<evidence type="ECO:0000256" key="10">
    <source>
        <dbReference type="SAM" id="Phobius"/>
    </source>
</evidence>
<comment type="similarity">
    <text evidence="2">Belongs to the aromatic acid exporter (TC 2.A.85) family.</text>
</comment>
<evidence type="ECO:0008006" key="13">
    <source>
        <dbReference type="Google" id="ProtNLM"/>
    </source>
</evidence>
<evidence type="ECO:0000256" key="5">
    <source>
        <dbReference type="ARBA" id="ARBA00022989"/>
    </source>
</evidence>
<dbReference type="AlphaFoldDB" id="A0A4S8JJ40"/>
<dbReference type="GO" id="GO:0015743">
    <property type="term" value="P:malate transport"/>
    <property type="evidence" value="ECO:0007669"/>
    <property type="project" value="InterPro"/>
</dbReference>
<evidence type="ECO:0000256" key="6">
    <source>
        <dbReference type="ARBA" id="ARBA00023065"/>
    </source>
</evidence>
<gene>
    <name evidence="11" type="ORF">C4D60_Mb01t00530</name>
</gene>
<feature type="region of interest" description="Disordered" evidence="9">
    <location>
        <begin position="726"/>
        <end position="799"/>
    </location>
</feature>
<comment type="subcellular location">
    <subcellularLocation>
        <location evidence="1">Membrane</location>
        <topology evidence="1">Multi-pass membrane protein</topology>
    </subcellularLocation>
</comment>
<proteinExistence type="inferred from homology"/>
<dbReference type="GO" id="GO:0034220">
    <property type="term" value="P:monoatomic ion transmembrane transport"/>
    <property type="evidence" value="ECO:0007669"/>
    <property type="project" value="UniProtKB-KW"/>
</dbReference>
<evidence type="ECO:0000256" key="4">
    <source>
        <dbReference type="ARBA" id="ARBA00022692"/>
    </source>
</evidence>
<name>A0A4S8JJ40_MUSBA</name>
<keyword evidence="8" id="KW-0407">Ion channel</keyword>
<feature type="transmembrane region" description="Helical" evidence="10">
    <location>
        <begin position="413"/>
        <end position="433"/>
    </location>
</feature>
<evidence type="ECO:0000256" key="3">
    <source>
        <dbReference type="ARBA" id="ARBA00022448"/>
    </source>
</evidence>
<dbReference type="InterPro" id="IPR020966">
    <property type="entry name" value="ALMT"/>
</dbReference>
<keyword evidence="4 10" id="KW-0812">Transmembrane</keyword>